<keyword evidence="2" id="KW-1185">Reference proteome</keyword>
<comment type="caution">
    <text evidence="1">The sequence shown here is derived from an EMBL/GenBank/DDBJ whole genome shotgun (WGS) entry which is preliminary data.</text>
</comment>
<gene>
    <name evidence="1" type="ORF">NPIL_700361</name>
</gene>
<name>A0A8X6KJM2_NEPPI</name>
<organism evidence="1 2">
    <name type="scientific">Nephila pilipes</name>
    <name type="common">Giant wood spider</name>
    <name type="synonym">Nephila maculata</name>
    <dbReference type="NCBI Taxonomy" id="299642"/>
    <lineage>
        <taxon>Eukaryota</taxon>
        <taxon>Metazoa</taxon>
        <taxon>Ecdysozoa</taxon>
        <taxon>Arthropoda</taxon>
        <taxon>Chelicerata</taxon>
        <taxon>Arachnida</taxon>
        <taxon>Araneae</taxon>
        <taxon>Araneomorphae</taxon>
        <taxon>Entelegynae</taxon>
        <taxon>Araneoidea</taxon>
        <taxon>Nephilidae</taxon>
        <taxon>Nephila</taxon>
    </lineage>
</organism>
<protein>
    <submittedName>
        <fullName evidence="1">Uncharacterized protein</fullName>
    </submittedName>
</protein>
<dbReference type="Proteomes" id="UP000887013">
    <property type="component" value="Unassembled WGS sequence"/>
</dbReference>
<proteinExistence type="predicted"/>
<dbReference type="EMBL" id="BMAW01092235">
    <property type="protein sequence ID" value="GFS53839.1"/>
    <property type="molecule type" value="Genomic_DNA"/>
</dbReference>
<accession>A0A8X6KJM2</accession>
<reference evidence="1" key="1">
    <citation type="submission" date="2020-08" db="EMBL/GenBank/DDBJ databases">
        <title>Multicomponent nature underlies the extraordinary mechanical properties of spider dragline silk.</title>
        <authorList>
            <person name="Kono N."/>
            <person name="Nakamura H."/>
            <person name="Mori M."/>
            <person name="Yoshida Y."/>
            <person name="Ohtoshi R."/>
            <person name="Malay A.D."/>
            <person name="Moran D.A.P."/>
            <person name="Tomita M."/>
            <person name="Numata K."/>
            <person name="Arakawa K."/>
        </authorList>
    </citation>
    <scope>NUCLEOTIDE SEQUENCE</scope>
</reference>
<evidence type="ECO:0000313" key="1">
    <source>
        <dbReference type="EMBL" id="GFS53839.1"/>
    </source>
</evidence>
<dbReference type="AlphaFoldDB" id="A0A8X6KJM2"/>
<evidence type="ECO:0000313" key="2">
    <source>
        <dbReference type="Proteomes" id="UP000887013"/>
    </source>
</evidence>
<dbReference type="OrthoDB" id="8119704at2759"/>
<sequence>MIIRGRCKARSSVLLEHHSERKEFSLSMPERVESIFIEDIGMKRIPEEVMEMGRQRFSLMKVAVEKMPLGLDEAKARKFIFDFGFEALPPELVKFHFFDIRIG</sequence>